<dbReference type="SMART" id="SM00345">
    <property type="entry name" value="HTH_GNTR"/>
    <property type="match status" value="1"/>
</dbReference>
<feature type="domain" description="HTH gntR-type" evidence="4">
    <location>
        <begin position="11"/>
        <end position="79"/>
    </location>
</feature>
<evidence type="ECO:0000256" key="2">
    <source>
        <dbReference type="ARBA" id="ARBA00023125"/>
    </source>
</evidence>
<dbReference type="InterPro" id="IPR036388">
    <property type="entry name" value="WH-like_DNA-bd_sf"/>
</dbReference>
<keyword evidence="6" id="KW-1185">Reference proteome</keyword>
<gene>
    <name evidence="5" type="ORF">ACFQ41_03010</name>
</gene>
<dbReference type="InterPro" id="IPR036390">
    <property type="entry name" value="WH_DNA-bd_sf"/>
</dbReference>
<dbReference type="Pfam" id="PF00392">
    <property type="entry name" value="GntR"/>
    <property type="match status" value="1"/>
</dbReference>
<name>A0ABW4BFG7_9LACO</name>
<comment type="caution">
    <text evidence="5">The sequence shown here is derived from an EMBL/GenBank/DDBJ whole genome shotgun (WGS) entry which is preliminary data.</text>
</comment>
<accession>A0ABW4BFG7</accession>
<dbReference type="RefSeq" id="WP_204117863.1">
    <property type="nucleotide sequence ID" value="NZ_BOLV01000001.1"/>
</dbReference>
<protein>
    <submittedName>
        <fullName evidence="5">GntR family transcriptional regulator</fullName>
    </submittedName>
</protein>
<dbReference type="PANTHER" id="PTHR38445">
    <property type="entry name" value="HTH-TYPE TRANSCRIPTIONAL REPRESSOR YTRA"/>
    <property type="match status" value="1"/>
</dbReference>
<evidence type="ECO:0000256" key="1">
    <source>
        <dbReference type="ARBA" id="ARBA00023015"/>
    </source>
</evidence>
<dbReference type="EMBL" id="JBHTOA010000016">
    <property type="protein sequence ID" value="MFD1398273.1"/>
    <property type="molecule type" value="Genomic_DNA"/>
</dbReference>
<dbReference type="Gene3D" id="1.10.10.10">
    <property type="entry name" value="Winged helix-like DNA-binding domain superfamily/Winged helix DNA-binding domain"/>
    <property type="match status" value="1"/>
</dbReference>
<sequence>MELTVDFASTVPIYTQIRNAVIQAIADGRLKSSEVLPSVRALGSALGVNYHTVNKAYTQLADEGFITMRRGLGAMVAEQLPAVDPHFEAEVVPQMKALFTEAKVRTVDRQTLVALIDQVYDEGWHH</sequence>
<proteinExistence type="predicted"/>
<evidence type="ECO:0000313" key="5">
    <source>
        <dbReference type="EMBL" id="MFD1398273.1"/>
    </source>
</evidence>
<dbReference type="Proteomes" id="UP001597199">
    <property type="component" value="Unassembled WGS sequence"/>
</dbReference>
<reference evidence="6" key="1">
    <citation type="journal article" date="2019" name="Int. J. Syst. Evol. Microbiol.">
        <title>The Global Catalogue of Microorganisms (GCM) 10K type strain sequencing project: providing services to taxonomists for standard genome sequencing and annotation.</title>
        <authorList>
            <consortium name="The Broad Institute Genomics Platform"/>
            <consortium name="The Broad Institute Genome Sequencing Center for Infectious Disease"/>
            <person name="Wu L."/>
            <person name="Ma J."/>
        </authorList>
    </citation>
    <scope>NUCLEOTIDE SEQUENCE [LARGE SCALE GENOMIC DNA]</scope>
    <source>
        <strain evidence="6">CCM 9110</strain>
    </source>
</reference>
<keyword evidence="3" id="KW-0804">Transcription</keyword>
<dbReference type="InterPro" id="IPR000524">
    <property type="entry name" value="Tscrpt_reg_HTH_GntR"/>
</dbReference>
<evidence type="ECO:0000259" key="4">
    <source>
        <dbReference type="PROSITE" id="PS50949"/>
    </source>
</evidence>
<organism evidence="5 6">
    <name type="scientific">Lacticaseibacillus suilingensis</name>
    <dbReference type="NCBI Taxonomy" id="2799577"/>
    <lineage>
        <taxon>Bacteria</taxon>
        <taxon>Bacillati</taxon>
        <taxon>Bacillota</taxon>
        <taxon>Bacilli</taxon>
        <taxon>Lactobacillales</taxon>
        <taxon>Lactobacillaceae</taxon>
        <taxon>Lacticaseibacillus</taxon>
    </lineage>
</organism>
<keyword evidence="1" id="KW-0805">Transcription regulation</keyword>
<dbReference type="PROSITE" id="PS50949">
    <property type="entry name" value="HTH_GNTR"/>
    <property type="match status" value="1"/>
</dbReference>
<evidence type="ECO:0000313" key="6">
    <source>
        <dbReference type="Proteomes" id="UP001597199"/>
    </source>
</evidence>
<keyword evidence="2" id="KW-0238">DNA-binding</keyword>
<dbReference type="PANTHER" id="PTHR38445:SF12">
    <property type="entry name" value="GNTR-FAMILY TRANSCRIPTIONAL REGULATOR"/>
    <property type="match status" value="1"/>
</dbReference>
<evidence type="ECO:0000256" key="3">
    <source>
        <dbReference type="ARBA" id="ARBA00023163"/>
    </source>
</evidence>
<dbReference type="SUPFAM" id="SSF46785">
    <property type="entry name" value="Winged helix' DNA-binding domain"/>
    <property type="match status" value="1"/>
</dbReference>
<dbReference type="CDD" id="cd07377">
    <property type="entry name" value="WHTH_GntR"/>
    <property type="match status" value="1"/>
</dbReference>